<dbReference type="RefSeq" id="WP_109036559.1">
    <property type="nucleotide sequence ID" value="NZ_CP029210.1"/>
</dbReference>
<evidence type="ECO:0000259" key="2">
    <source>
        <dbReference type="Pfam" id="PF00462"/>
    </source>
</evidence>
<evidence type="ECO:0000256" key="1">
    <source>
        <dbReference type="SAM" id="MobiDB-lite"/>
    </source>
</evidence>
<feature type="region of interest" description="Disordered" evidence="1">
    <location>
        <begin position="171"/>
        <end position="220"/>
    </location>
</feature>
<sequence>MSRKTVLTLPSALLVGAIALMGWQPAWALYKVVGPDGKVTYTDRPPPNQPAQALKADGSPAATERLPYALQQVVGRYPVVLYTGRNCAPCDAGRQMLKARGVPFTEKTVTTAEDAKALQRTENTDGLPVLRVGAKQLQGYAHSEWVSYLDAAGYPAQSALPATYQWPAPQPLVTPSPAAGEASGASGTGPRPAPTAEPTPQAPAGSNGGRGGSAPPGFRF</sequence>
<name>A0A2U8FRB6_9BURK</name>
<accession>A0A2U8FRB6</accession>
<dbReference type="Proteomes" id="UP000244892">
    <property type="component" value="Chromosome"/>
</dbReference>
<feature type="domain" description="DUF4124" evidence="3">
    <location>
        <begin position="28"/>
        <end position="64"/>
    </location>
</feature>
<dbReference type="CDD" id="cd02976">
    <property type="entry name" value="NrdH"/>
    <property type="match status" value="1"/>
</dbReference>
<dbReference type="AlphaFoldDB" id="A0A2U8FRB6"/>
<dbReference type="InterPro" id="IPR002109">
    <property type="entry name" value="Glutaredoxin"/>
</dbReference>
<feature type="compositionally biased region" description="Low complexity" evidence="1">
    <location>
        <begin position="175"/>
        <end position="190"/>
    </location>
</feature>
<proteinExistence type="predicted"/>
<gene>
    <name evidence="4" type="ORF">DEH84_09035</name>
</gene>
<organism evidence="4 5">
    <name type="scientific">Aquabacterium olei</name>
    <dbReference type="NCBI Taxonomy" id="1296669"/>
    <lineage>
        <taxon>Bacteria</taxon>
        <taxon>Pseudomonadati</taxon>
        <taxon>Pseudomonadota</taxon>
        <taxon>Betaproteobacteria</taxon>
        <taxon>Burkholderiales</taxon>
        <taxon>Aquabacterium</taxon>
    </lineage>
</organism>
<evidence type="ECO:0000313" key="5">
    <source>
        <dbReference type="Proteomes" id="UP000244892"/>
    </source>
</evidence>
<dbReference type="KEGG" id="aon:DEH84_09035"/>
<dbReference type="SUPFAM" id="SSF52833">
    <property type="entry name" value="Thioredoxin-like"/>
    <property type="match status" value="1"/>
</dbReference>
<evidence type="ECO:0000313" key="4">
    <source>
        <dbReference type="EMBL" id="AWI53559.1"/>
    </source>
</evidence>
<dbReference type="Pfam" id="PF00462">
    <property type="entry name" value="Glutaredoxin"/>
    <property type="match status" value="1"/>
</dbReference>
<dbReference type="PROSITE" id="PS51354">
    <property type="entry name" value="GLUTAREDOXIN_2"/>
    <property type="match status" value="1"/>
</dbReference>
<dbReference type="OrthoDB" id="8794394at2"/>
<dbReference type="InterPro" id="IPR036249">
    <property type="entry name" value="Thioredoxin-like_sf"/>
</dbReference>
<dbReference type="Gene3D" id="3.40.30.10">
    <property type="entry name" value="Glutaredoxin"/>
    <property type="match status" value="1"/>
</dbReference>
<protein>
    <submittedName>
        <fullName evidence="4">NrdH-redoxin</fullName>
    </submittedName>
</protein>
<dbReference type="InterPro" id="IPR025392">
    <property type="entry name" value="DUF4124"/>
</dbReference>
<dbReference type="Pfam" id="PF13511">
    <property type="entry name" value="DUF4124"/>
    <property type="match status" value="1"/>
</dbReference>
<dbReference type="EMBL" id="CP029210">
    <property type="protein sequence ID" value="AWI53559.1"/>
    <property type="molecule type" value="Genomic_DNA"/>
</dbReference>
<feature type="domain" description="Glutaredoxin" evidence="2">
    <location>
        <begin position="79"/>
        <end position="134"/>
    </location>
</feature>
<reference evidence="4 5" key="1">
    <citation type="submission" date="2018-05" db="EMBL/GenBank/DDBJ databases">
        <title>complete genome sequence of Aquabacterium olei NBRC 110486.</title>
        <authorList>
            <person name="Tang B."/>
            <person name="Chang J."/>
            <person name="Zhang L."/>
            <person name="Yang H."/>
        </authorList>
    </citation>
    <scope>NUCLEOTIDE SEQUENCE [LARGE SCALE GENOMIC DNA]</scope>
    <source>
        <strain evidence="4 5">NBRC 110486</strain>
    </source>
</reference>
<feature type="compositionally biased region" description="Pro residues" evidence="1">
    <location>
        <begin position="191"/>
        <end position="201"/>
    </location>
</feature>
<keyword evidence="5" id="KW-1185">Reference proteome</keyword>
<evidence type="ECO:0000259" key="3">
    <source>
        <dbReference type="Pfam" id="PF13511"/>
    </source>
</evidence>